<dbReference type="PANTHER" id="PTHR24148:SF73">
    <property type="entry name" value="HET DOMAIN PROTEIN (AFU_ORTHOLOGUE AFUA_8G01020)"/>
    <property type="match status" value="1"/>
</dbReference>
<organism evidence="2 3">
    <name type="scientific">Staphylotrichum longicolle</name>
    <dbReference type="NCBI Taxonomy" id="669026"/>
    <lineage>
        <taxon>Eukaryota</taxon>
        <taxon>Fungi</taxon>
        <taxon>Dikarya</taxon>
        <taxon>Ascomycota</taxon>
        <taxon>Pezizomycotina</taxon>
        <taxon>Sordariomycetes</taxon>
        <taxon>Sordariomycetidae</taxon>
        <taxon>Sordariales</taxon>
        <taxon>Chaetomiaceae</taxon>
        <taxon>Staphylotrichum</taxon>
    </lineage>
</organism>
<dbReference type="PANTHER" id="PTHR24148">
    <property type="entry name" value="ANKYRIN REPEAT DOMAIN-CONTAINING PROTEIN 39 HOMOLOG-RELATED"/>
    <property type="match status" value="1"/>
</dbReference>
<evidence type="ECO:0000313" key="2">
    <source>
        <dbReference type="EMBL" id="KAG7284532.1"/>
    </source>
</evidence>
<dbReference type="Pfam" id="PF06985">
    <property type="entry name" value="HET"/>
    <property type="match status" value="1"/>
</dbReference>
<proteinExistence type="predicted"/>
<dbReference type="EMBL" id="JAHCVI010000006">
    <property type="protein sequence ID" value="KAG7284532.1"/>
    <property type="molecule type" value="Genomic_DNA"/>
</dbReference>
<comment type="caution">
    <text evidence="2">The sequence shown here is derived from an EMBL/GenBank/DDBJ whole genome shotgun (WGS) entry which is preliminary data.</text>
</comment>
<sequence length="378" mass="42508">MTERTMTECKERYVALSYVWGDATAARREIIVNGEPAFITENLHAALTHMLGLQGLLASLLGECELWVDAVCINQQDATEKFKQVAHMKAVFANAQWVVAWMGLAADGSDELLRALNETGSVATTAEGGSGQLEEPSFCPKALHAFLAREWWTRMWTFQEFMVPFMLWFVCGHSYAHSYDIFGALNKAMSYLDRTYYYIFETEFSNLLAWRMHMLLLHERFMEEKELPLLDLIEATKDAKCTDPRDRIFALLGLMGQDEKRHLNCDYKSSPCEVFCNAIRVMAIDPGVGRAAKVTETVDLWKRLPSRGGTKLQEHDPLQQVVPARWECDGIACSSLTLCLHIAQSAKTSGKDIARALIMGSQGSWRDQGRSGDRDTGG</sequence>
<keyword evidence="3" id="KW-1185">Reference proteome</keyword>
<evidence type="ECO:0000259" key="1">
    <source>
        <dbReference type="Pfam" id="PF06985"/>
    </source>
</evidence>
<feature type="domain" description="Heterokaryon incompatibility" evidence="1">
    <location>
        <begin position="13"/>
        <end position="160"/>
    </location>
</feature>
<dbReference type="AlphaFoldDB" id="A0AAD4ENJ7"/>
<gene>
    <name evidence="2" type="ORF">NEMBOFW57_010907</name>
</gene>
<dbReference type="InterPro" id="IPR010730">
    <property type="entry name" value="HET"/>
</dbReference>
<name>A0AAD4ENJ7_9PEZI</name>
<dbReference type="Proteomes" id="UP001197093">
    <property type="component" value="Unassembled WGS sequence"/>
</dbReference>
<evidence type="ECO:0000313" key="3">
    <source>
        <dbReference type="Proteomes" id="UP001197093"/>
    </source>
</evidence>
<dbReference type="InterPro" id="IPR052895">
    <property type="entry name" value="HetReg/Transcr_Mod"/>
</dbReference>
<protein>
    <recommendedName>
        <fullName evidence="1">Heterokaryon incompatibility domain-containing protein</fullName>
    </recommendedName>
</protein>
<accession>A0AAD4ENJ7</accession>
<reference evidence="2" key="1">
    <citation type="submission" date="2023-02" db="EMBL/GenBank/DDBJ databases">
        <authorList>
            <person name="Palmer J.M."/>
        </authorList>
    </citation>
    <scope>NUCLEOTIDE SEQUENCE</scope>
    <source>
        <strain evidence="2">FW57</strain>
    </source>
</reference>